<organism evidence="12 13">
    <name type="scientific">Genlisea aurea</name>
    <dbReference type="NCBI Taxonomy" id="192259"/>
    <lineage>
        <taxon>Eukaryota</taxon>
        <taxon>Viridiplantae</taxon>
        <taxon>Streptophyta</taxon>
        <taxon>Embryophyta</taxon>
        <taxon>Tracheophyta</taxon>
        <taxon>Spermatophyta</taxon>
        <taxon>Magnoliopsida</taxon>
        <taxon>eudicotyledons</taxon>
        <taxon>Gunneridae</taxon>
        <taxon>Pentapetalae</taxon>
        <taxon>asterids</taxon>
        <taxon>lamiids</taxon>
        <taxon>Lamiales</taxon>
        <taxon>Lentibulariaceae</taxon>
        <taxon>Genlisea</taxon>
    </lineage>
</organism>
<keyword evidence="5" id="KW-0479">Metal-binding</keyword>
<dbReference type="GO" id="GO:0030915">
    <property type="term" value="C:Smc5-Smc6 complex"/>
    <property type="evidence" value="ECO:0007669"/>
    <property type="project" value="InterPro"/>
</dbReference>
<dbReference type="InterPro" id="IPR004181">
    <property type="entry name" value="Znf_MIZ"/>
</dbReference>
<dbReference type="InterPro" id="IPR013083">
    <property type="entry name" value="Znf_RING/FYVE/PHD"/>
</dbReference>
<evidence type="ECO:0000256" key="7">
    <source>
        <dbReference type="ARBA" id="ARBA00022786"/>
    </source>
</evidence>
<evidence type="ECO:0000313" key="12">
    <source>
        <dbReference type="EMBL" id="EPS60534.1"/>
    </source>
</evidence>
<keyword evidence="13" id="KW-1185">Reference proteome</keyword>
<keyword evidence="4" id="KW-0808">Transferase</keyword>
<evidence type="ECO:0000256" key="1">
    <source>
        <dbReference type="ARBA" id="ARBA00004123"/>
    </source>
</evidence>
<proteinExistence type="inferred from homology"/>
<dbReference type="GO" id="GO:0005634">
    <property type="term" value="C:nucleus"/>
    <property type="evidence" value="ECO:0007669"/>
    <property type="project" value="UniProtKB-SubCell"/>
</dbReference>
<evidence type="ECO:0000256" key="3">
    <source>
        <dbReference type="ARBA" id="ARBA00008212"/>
    </source>
</evidence>
<evidence type="ECO:0000256" key="2">
    <source>
        <dbReference type="ARBA" id="ARBA00004718"/>
    </source>
</evidence>
<feature type="domain" description="SP-RING-type" evidence="11">
    <location>
        <begin position="146"/>
        <end position="246"/>
    </location>
</feature>
<evidence type="ECO:0000256" key="5">
    <source>
        <dbReference type="ARBA" id="ARBA00022723"/>
    </source>
</evidence>
<evidence type="ECO:0000256" key="10">
    <source>
        <dbReference type="PROSITE-ProRule" id="PRU00452"/>
    </source>
</evidence>
<dbReference type="SUPFAM" id="SSF57850">
    <property type="entry name" value="RING/U-box"/>
    <property type="match status" value="1"/>
</dbReference>
<dbReference type="Gene3D" id="3.30.40.10">
    <property type="entry name" value="Zinc/RING finger domain, C3HC4 (zinc finger)"/>
    <property type="match status" value="1"/>
</dbReference>
<dbReference type="PANTHER" id="PTHR21330">
    <property type="entry name" value="E3 SUMO-PROTEIN LIGASE NSE2"/>
    <property type="match status" value="1"/>
</dbReference>
<comment type="pathway">
    <text evidence="2">Protein modification; protein sumoylation.</text>
</comment>
<evidence type="ECO:0000259" key="11">
    <source>
        <dbReference type="PROSITE" id="PS51044"/>
    </source>
</evidence>
<dbReference type="GO" id="GO:0061665">
    <property type="term" value="F:SUMO ligase activity"/>
    <property type="evidence" value="ECO:0007669"/>
    <property type="project" value="TreeGrafter"/>
</dbReference>
<evidence type="ECO:0000256" key="9">
    <source>
        <dbReference type="ARBA" id="ARBA00023242"/>
    </source>
</evidence>
<keyword evidence="8" id="KW-0862">Zinc</keyword>
<evidence type="ECO:0000313" key="13">
    <source>
        <dbReference type="Proteomes" id="UP000015453"/>
    </source>
</evidence>
<sequence length="252" mass="28389">MASTSGPRSNVGYGRFSSTATALNSDNQSLVVEIRRAMNVMKEIAVDLERDKRSEMVKQLEDHVIELWEGINELSYFSTALESIGKEEFHPAEELTNFSKLLNDKIASLKTDYSSSTVGENDHWLRQFREAIWNVHHEGQPMPGEEQEDIVMTSTQCNLLNATCPLTGKPLPELNEPVRSMDCKHVYEKKGIMQHIRSKAGGSRCPVAGCPKVLVARRVVCDSLLLIEIDEMRSVNEQRAKECMVEDFTAED</sequence>
<dbReference type="GO" id="GO:0008270">
    <property type="term" value="F:zinc ion binding"/>
    <property type="evidence" value="ECO:0007669"/>
    <property type="project" value="UniProtKB-KW"/>
</dbReference>
<dbReference type="GO" id="GO:0016925">
    <property type="term" value="P:protein sumoylation"/>
    <property type="evidence" value="ECO:0007669"/>
    <property type="project" value="UniProtKB-UniPathway"/>
</dbReference>
<comment type="similarity">
    <text evidence="3">Belongs to the NSE2 family.</text>
</comment>
<dbReference type="Proteomes" id="UP000015453">
    <property type="component" value="Unassembled WGS sequence"/>
</dbReference>
<dbReference type="OrthoDB" id="26899at2759"/>
<protein>
    <recommendedName>
        <fullName evidence="11">SP-RING-type domain-containing protein</fullName>
    </recommendedName>
</protein>
<accession>S8C1G3</accession>
<dbReference type="UniPathway" id="UPA00886"/>
<comment type="caution">
    <text evidence="12">The sequence shown here is derived from an EMBL/GenBank/DDBJ whole genome shotgun (WGS) entry which is preliminary data.</text>
</comment>
<dbReference type="CDD" id="cd16651">
    <property type="entry name" value="SPL-RING_NSE2"/>
    <property type="match status" value="1"/>
</dbReference>
<keyword evidence="9" id="KW-0539">Nucleus</keyword>
<dbReference type="AlphaFoldDB" id="S8C1G3"/>
<dbReference type="PROSITE" id="PS51044">
    <property type="entry name" value="ZF_SP_RING"/>
    <property type="match status" value="1"/>
</dbReference>
<comment type="subcellular location">
    <subcellularLocation>
        <location evidence="1">Nucleus</location>
    </subcellularLocation>
</comment>
<dbReference type="InterPro" id="IPR026846">
    <property type="entry name" value="Nse2(Mms21)"/>
</dbReference>
<evidence type="ECO:0000256" key="4">
    <source>
        <dbReference type="ARBA" id="ARBA00022679"/>
    </source>
</evidence>
<dbReference type="EMBL" id="AUSU01007495">
    <property type="protein sequence ID" value="EPS60534.1"/>
    <property type="molecule type" value="Genomic_DNA"/>
</dbReference>
<dbReference type="Pfam" id="PF11789">
    <property type="entry name" value="zf-Nse"/>
    <property type="match status" value="1"/>
</dbReference>
<dbReference type="PANTHER" id="PTHR21330:SF1">
    <property type="entry name" value="E3 SUMO-PROTEIN LIGASE NSE2"/>
    <property type="match status" value="1"/>
</dbReference>
<keyword evidence="7" id="KW-0833">Ubl conjugation pathway</keyword>
<dbReference type="GO" id="GO:0000724">
    <property type="term" value="P:double-strand break repair via homologous recombination"/>
    <property type="evidence" value="ECO:0007669"/>
    <property type="project" value="InterPro"/>
</dbReference>
<keyword evidence="6 10" id="KW-0863">Zinc-finger</keyword>
<evidence type="ECO:0000256" key="6">
    <source>
        <dbReference type="ARBA" id="ARBA00022771"/>
    </source>
</evidence>
<gene>
    <name evidence="12" type="ORF">M569_14272</name>
</gene>
<name>S8C1G3_9LAMI</name>
<evidence type="ECO:0000256" key="8">
    <source>
        <dbReference type="ARBA" id="ARBA00022833"/>
    </source>
</evidence>
<reference evidence="12 13" key="1">
    <citation type="journal article" date="2013" name="BMC Genomics">
        <title>The miniature genome of a carnivorous plant Genlisea aurea contains a low number of genes and short non-coding sequences.</title>
        <authorList>
            <person name="Leushkin E.V."/>
            <person name="Sutormin R.A."/>
            <person name="Nabieva E.R."/>
            <person name="Penin A.A."/>
            <person name="Kondrashov A.S."/>
            <person name="Logacheva M.D."/>
        </authorList>
    </citation>
    <scope>NUCLEOTIDE SEQUENCE [LARGE SCALE GENOMIC DNA]</scope>
</reference>
<feature type="non-terminal residue" evidence="12">
    <location>
        <position position="252"/>
    </location>
</feature>